<dbReference type="NCBIfam" id="NF041630">
    <property type="entry name" value="CBS_CbpB"/>
    <property type="match status" value="1"/>
</dbReference>
<feature type="domain" description="CBS" evidence="1">
    <location>
        <begin position="86"/>
        <end position="139"/>
    </location>
</feature>
<dbReference type="InterPro" id="IPR046342">
    <property type="entry name" value="CBS_dom_sf"/>
</dbReference>
<dbReference type="OrthoDB" id="2375431at2"/>
<dbReference type="SUPFAM" id="SSF54631">
    <property type="entry name" value="CBS-domain pair"/>
    <property type="match status" value="1"/>
</dbReference>
<comment type="caution">
    <text evidence="2">The sequence shown here is derived from an EMBL/GenBank/DDBJ whole genome shotgun (WGS) entry which is preliminary data.</text>
</comment>
<dbReference type="Gene3D" id="3.10.580.10">
    <property type="entry name" value="CBS-domain"/>
    <property type="match status" value="1"/>
</dbReference>
<proteinExistence type="predicted"/>
<dbReference type="RefSeq" id="WP_057894946.1">
    <property type="nucleotide sequence ID" value="NZ_AYZQ01000004.1"/>
</dbReference>
<dbReference type="CDD" id="cd04643">
    <property type="entry name" value="CBS_pair_bac"/>
    <property type="match status" value="1"/>
</dbReference>
<accession>A0A0R2AVZ0</accession>
<evidence type="ECO:0000313" key="2">
    <source>
        <dbReference type="EMBL" id="KRM71560.1"/>
    </source>
</evidence>
<keyword evidence="3" id="KW-1185">Reference proteome</keyword>
<feature type="domain" description="CBS" evidence="1">
    <location>
        <begin position="24"/>
        <end position="63"/>
    </location>
</feature>
<evidence type="ECO:0000259" key="1">
    <source>
        <dbReference type="Pfam" id="PF00571"/>
    </source>
</evidence>
<name>A0A0R2AVZ0_9LACO</name>
<dbReference type="Proteomes" id="UP000051672">
    <property type="component" value="Unassembled WGS sequence"/>
</dbReference>
<protein>
    <submittedName>
        <fullName evidence="2">CBS domain-containing protein</fullName>
    </submittedName>
</protein>
<gene>
    <name evidence="2" type="ORF">FC34_GL001676</name>
</gene>
<dbReference type="Pfam" id="PF00571">
    <property type="entry name" value="CBS"/>
    <property type="match status" value="2"/>
</dbReference>
<evidence type="ECO:0000313" key="3">
    <source>
        <dbReference type="Proteomes" id="UP000051672"/>
    </source>
</evidence>
<dbReference type="InterPro" id="IPR000644">
    <property type="entry name" value="CBS_dom"/>
</dbReference>
<sequence length="155" mass="17398">MISKAINAMLKEQEQHFLIPGEMVASVNEDNALAHAFLVLTKVRYSKIPVLDKDSKFKGLLSMPMITDTMLGLEQLSLAPLDELCVKDVMETDVQTIENPYDAELVMHLLVDLPFIPVVASTGEFTGIVTRREFMKALNHISHNLDNEYDIQPKA</sequence>
<organism evidence="2 3">
    <name type="scientific">Lacticaseibacillus brantae DSM 23927</name>
    <dbReference type="NCBI Taxonomy" id="1423727"/>
    <lineage>
        <taxon>Bacteria</taxon>
        <taxon>Bacillati</taxon>
        <taxon>Bacillota</taxon>
        <taxon>Bacilli</taxon>
        <taxon>Lactobacillales</taxon>
        <taxon>Lactobacillaceae</taxon>
        <taxon>Lacticaseibacillus</taxon>
    </lineage>
</organism>
<dbReference type="PATRIC" id="fig|1423727.3.peg.1698"/>
<dbReference type="STRING" id="1423727.FC34_GL001676"/>
<dbReference type="InterPro" id="IPR048125">
    <property type="entry name" value="CBS_CbpB"/>
</dbReference>
<reference evidence="2 3" key="1">
    <citation type="journal article" date="2015" name="Genome Announc.">
        <title>Expanding the biotechnology potential of lactobacilli through comparative genomics of 213 strains and associated genera.</title>
        <authorList>
            <person name="Sun Z."/>
            <person name="Harris H.M."/>
            <person name="McCann A."/>
            <person name="Guo C."/>
            <person name="Argimon S."/>
            <person name="Zhang W."/>
            <person name="Yang X."/>
            <person name="Jeffery I.B."/>
            <person name="Cooney J.C."/>
            <person name="Kagawa T.F."/>
            <person name="Liu W."/>
            <person name="Song Y."/>
            <person name="Salvetti E."/>
            <person name="Wrobel A."/>
            <person name="Rasinkangas P."/>
            <person name="Parkhill J."/>
            <person name="Rea M.C."/>
            <person name="O'Sullivan O."/>
            <person name="Ritari J."/>
            <person name="Douillard F.P."/>
            <person name="Paul Ross R."/>
            <person name="Yang R."/>
            <person name="Briner A.E."/>
            <person name="Felis G.E."/>
            <person name="de Vos W.M."/>
            <person name="Barrangou R."/>
            <person name="Klaenhammer T.R."/>
            <person name="Caufield P.W."/>
            <person name="Cui Y."/>
            <person name="Zhang H."/>
            <person name="O'Toole P.W."/>
        </authorList>
    </citation>
    <scope>NUCLEOTIDE SEQUENCE [LARGE SCALE GENOMIC DNA]</scope>
    <source>
        <strain evidence="2 3">DSM 23927</strain>
    </source>
</reference>
<dbReference type="EMBL" id="AYZQ01000004">
    <property type="protein sequence ID" value="KRM71560.1"/>
    <property type="molecule type" value="Genomic_DNA"/>
</dbReference>
<dbReference type="AlphaFoldDB" id="A0A0R2AVZ0"/>